<dbReference type="AlphaFoldDB" id="D6Z0A2"/>
<evidence type="ECO:0000256" key="1">
    <source>
        <dbReference type="ARBA" id="ARBA00022649"/>
    </source>
</evidence>
<dbReference type="eggNOG" id="COG5302">
    <property type="taxonomic scope" value="Bacteria"/>
</dbReference>
<dbReference type="Proteomes" id="UP000001508">
    <property type="component" value="Chromosome"/>
</dbReference>
<evidence type="ECO:0000313" key="3">
    <source>
        <dbReference type="Proteomes" id="UP000001508"/>
    </source>
</evidence>
<accession>D6Z0A2</accession>
<protein>
    <recommendedName>
        <fullName evidence="4">Post-segregation antitoxin CcdA</fullName>
    </recommendedName>
</protein>
<name>D6Z0A2_DESAT</name>
<dbReference type="HOGENOM" id="CLU_157097_3_1_7"/>
<organism evidence="2 3">
    <name type="scientific">Desulfurivibrio alkaliphilus (strain DSM 19089 / UNIQEM U267 / AHT2)</name>
    <dbReference type="NCBI Taxonomy" id="589865"/>
    <lineage>
        <taxon>Bacteria</taxon>
        <taxon>Pseudomonadati</taxon>
        <taxon>Thermodesulfobacteriota</taxon>
        <taxon>Desulfobulbia</taxon>
        <taxon>Desulfobulbales</taxon>
        <taxon>Desulfobulbaceae</taxon>
        <taxon>Desulfurivibrio</taxon>
    </lineage>
</organism>
<dbReference type="STRING" id="589865.DaAHT2_2471"/>
<gene>
    <name evidence="2" type="ordered locus">DaAHT2_2471</name>
</gene>
<reference evidence="3" key="1">
    <citation type="submission" date="2010-02" db="EMBL/GenBank/DDBJ databases">
        <title>Complete sequence of Desulfurivibrio alkaliphilus AHT2.</title>
        <authorList>
            <consortium name="US DOE Joint Genome Institute"/>
            <person name="Pitluck S."/>
            <person name="Chertkov O."/>
            <person name="Detter J.C."/>
            <person name="Han C."/>
            <person name="Tapia R."/>
            <person name="Larimer F."/>
            <person name="Land M."/>
            <person name="Hauser L."/>
            <person name="Kyrpides N."/>
            <person name="Mikhailova N."/>
            <person name="Sorokin D.Y."/>
            <person name="Muyzer G."/>
            <person name="Woyke T."/>
        </authorList>
    </citation>
    <scope>NUCLEOTIDE SEQUENCE [LARGE SCALE GENOMIC DNA]</scope>
    <source>
        <strain evidence="3">DSM 19089 / UNIQEM U267 / AHT2</strain>
    </source>
</reference>
<evidence type="ECO:0008006" key="4">
    <source>
        <dbReference type="Google" id="ProtNLM"/>
    </source>
</evidence>
<evidence type="ECO:0000313" key="2">
    <source>
        <dbReference type="EMBL" id="ADH87135.1"/>
    </source>
</evidence>
<dbReference type="OrthoDB" id="8687660at2"/>
<keyword evidence="1" id="KW-1277">Toxin-antitoxin system</keyword>
<dbReference type="InterPro" id="IPR009956">
    <property type="entry name" value="Post-segregation_anti-tox_CcdA"/>
</dbReference>
<dbReference type="KEGG" id="dak:DaAHT2_2471"/>
<keyword evidence="3" id="KW-1185">Reference proteome</keyword>
<sequence>MGTVQSALRGTRRATNISISARLLDEARLLQVNISRAAEQGVAQATAERRAQLWLEENQAALESSNEYAERNGLPLARYRSF</sequence>
<dbReference type="Pfam" id="PF07362">
    <property type="entry name" value="CcdA"/>
    <property type="match status" value="1"/>
</dbReference>
<dbReference type="InParanoid" id="D6Z0A2"/>
<proteinExistence type="predicted"/>
<dbReference type="RefSeq" id="WP_013164645.1">
    <property type="nucleotide sequence ID" value="NC_014216.1"/>
</dbReference>
<dbReference type="EMBL" id="CP001940">
    <property type="protein sequence ID" value="ADH87135.1"/>
    <property type="molecule type" value="Genomic_DNA"/>
</dbReference>